<dbReference type="OrthoDB" id="10535696at2759"/>
<proteinExistence type="predicted"/>
<accession>A0A0D0VUJ7</accession>
<protein>
    <submittedName>
        <fullName evidence="1">Uncharacterized protein</fullName>
    </submittedName>
</protein>
<name>A0A0D0VUJ7_CRYGA</name>
<sequence>MSAFWESECVDGNYNDPARTKERGLEVCFFLMEPVRLDIQPRLVFDCSSAFMSVNSKLLKQTLCSPASR</sequence>
<gene>
    <name evidence="1" type="ORF">I312_00587</name>
</gene>
<organism evidence="1">
    <name type="scientific">Cryptococcus bacillisporus CA1280</name>
    <dbReference type="NCBI Taxonomy" id="1296109"/>
    <lineage>
        <taxon>Eukaryota</taxon>
        <taxon>Fungi</taxon>
        <taxon>Dikarya</taxon>
        <taxon>Basidiomycota</taxon>
        <taxon>Agaricomycotina</taxon>
        <taxon>Tremellomycetes</taxon>
        <taxon>Tremellales</taxon>
        <taxon>Cryptococcaceae</taxon>
        <taxon>Cryptococcus</taxon>
        <taxon>Cryptococcus gattii species complex</taxon>
    </lineage>
</organism>
<dbReference type="EMBL" id="KN847973">
    <property type="protein sequence ID" value="KIR50646.1"/>
    <property type="molecule type" value="Genomic_DNA"/>
</dbReference>
<dbReference type="AlphaFoldDB" id="A0A0D0VUJ7"/>
<dbReference type="HOGENOM" id="CLU_2775868_0_0_1"/>
<evidence type="ECO:0000313" key="1">
    <source>
        <dbReference type="EMBL" id="KIR50646.1"/>
    </source>
</evidence>
<reference evidence="1" key="1">
    <citation type="submission" date="2015-01" db="EMBL/GenBank/DDBJ databases">
        <title>The Genome Sequence of Cryptococcus gattii CA1280.</title>
        <authorList>
            <consortium name="The Broad Institute Genomics Platform"/>
            <person name="Cuomo C."/>
            <person name="Litvintseva A."/>
            <person name="Chen Y."/>
            <person name="Heitman J."/>
            <person name="Sun S."/>
            <person name="Springer D."/>
            <person name="Dromer F."/>
            <person name="Young S."/>
            <person name="Zeng Q."/>
            <person name="Gargeya S."/>
            <person name="Abouelleil A."/>
            <person name="Alvarado L."/>
            <person name="Chapman S.B."/>
            <person name="Gainer-Dewar J."/>
            <person name="Goldberg J."/>
            <person name="Griggs A."/>
            <person name="Gujja S."/>
            <person name="Hansen M."/>
            <person name="Howarth C."/>
            <person name="Imamovic A."/>
            <person name="Larimer J."/>
            <person name="Murphy C."/>
            <person name="Naylor J."/>
            <person name="Pearson M."/>
            <person name="Priest M."/>
            <person name="Roberts A."/>
            <person name="Saif S."/>
            <person name="Shea T."/>
            <person name="Sykes S."/>
            <person name="Wortman J."/>
            <person name="Nusbaum C."/>
            <person name="Birren B."/>
        </authorList>
    </citation>
    <scope>NUCLEOTIDE SEQUENCE [LARGE SCALE GENOMIC DNA]</scope>
    <source>
        <strain evidence="1">CA1280</strain>
    </source>
</reference>